<evidence type="ECO:0000313" key="3">
    <source>
        <dbReference type="Proteomes" id="UP001501444"/>
    </source>
</evidence>
<proteinExistence type="predicted"/>
<dbReference type="InterPro" id="IPR013785">
    <property type="entry name" value="Aldolase_TIM"/>
</dbReference>
<name>A0ABN3FJF5_9ACTN</name>
<dbReference type="PANTHER" id="PTHR35273:SF2">
    <property type="entry name" value="ALPHA-GALACTOSIDASE"/>
    <property type="match status" value="1"/>
</dbReference>
<sequence length="268" mass="28416">MIPVLRRIGVPALAVLAVIGLGFGAAEPTTYTLPPVNAKFDYQIGAAYTPPSGVTVVSRDRTATPAAGLYNICYVNVFQTQPDEISWWQTNHNDLLLKDSSGKYVVDGAWGENLIDVSTPAKRTAVAAIVNGWIDGCASKGFKAVEPDNIDSYERSGGLLTKANAVALLQLLALHAHDKGLAIAQKNTTALGTAGKNAGLDFAIAEECGRYNECDAYTSVYGNNVIVIEYTKNAFTKACNGYGPSLSIVLRDLNVTAPGSGTYKYDAC</sequence>
<dbReference type="InterPro" id="IPR004352">
    <property type="entry name" value="GH114_TIM-barrel"/>
</dbReference>
<dbReference type="InterPro" id="IPR017853">
    <property type="entry name" value="GH"/>
</dbReference>
<protein>
    <submittedName>
        <fullName evidence="2">Endo alpha-1,4 polygalactosaminidase</fullName>
    </submittedName>
</protein>
<organism evidence="2 3">
    <name type="scientific">Dactylosporangium salmoneum</name>
    <dbReference type="NCBI Taxonomy" id="53361"/>
    <lineage>
        <taxon>Bacteria</taxon>
        <taxon>Bacillati</taxon>
        <taxon>Actinomycetota</taxon>
        <taxon>Actinomycetes</taxon>
        <taxon>Micromonosporales</taxon>
        <taxon>Micromonosporaceae</taxon>
        <taxon>Dactylosporangium</taxon>
    </lineage>
</organism>
<dbReference type="EMBL" id="BAAARV010000006">
    <property type="protein sequence ID" value="GAA2331597.1"/>
    <property type="molecule type" value="Genomic_DNA"/>
</dbReference>
<comment type="caution">
    <text evidence="2">The sequence shown here is derived from an EMBL/GenBank/DDBJ whole genome shotgun (WGS) entry which is preliminary data.</text>
</comment>
<gene>
    <name evidence="2" type="ORF">GCM10010170_010240</name>
</gene>
<evidence type="ECO:0000313" key="2">
    <source>
        <dbReference type="EMBL" id="GAA2331597.1"/>
    </source>
</evidence>
<dbReference type="Proteomes" id="UP001501444">
    <property type="component" value="Unassembled WGS sequence"/>
</dbReference>
<dbReference type="PANTHER" id="PTHR35273">
    <property type="entry name" value="ALPHA-1,4 POLYGALACTOSAMINIDASE, PUTATIVE (AFU_ORTHOLOGUE AFUA_3G07890)-RELATED"/>
    <property type="match status" value="1"/>
</dbReference>
<evidence type="ECO:0000259" key="1">
    <source>
        <dbReference type="Pfam" id="PF03537"/>
    </source>
</evidence>
<accession>A0ABN3FJF5</accession>
<dbReference type="SUPFAM" id="SSF51445">
    <property type="entry name" value="(Trans)glycosidases"/>
    <property type="match status" value="1"/>
</dbReference>
<reference evidence="2 3" key="1">
    <citation type="journal article" date="2019" name="Int. J. Syst. Evol. Microbiol.">
        <title>The Global Catalogue of Microorganisms (GCM) 10K type strain sequencing project: providing services to taxonomists for standard genome sequencing and annotation.</title>
        <authorList>
            <consortium name="The Broad Institute Genomics Platform"/>
            <consortium name="The Broad Institute Genome Sequencing Center for Infectious Disease"/>
            <person name="Wu L."/>
            <person name="Ma J."/>
        </authorList>
    </citation>
    <scope>NUCLEOTIDE SEQUENCE [LARGE SCALE GENOMIC DNA]</scope>
    <source>
        <strain evidence="2 3">JCM 3272</strain>
    </source>
</reference>
<feature type="domain" description="Glycoside-hydrolase family GH114 TIM-barrel" evidence="1">
    <location>
        <begin position="39"/>
        <end position="256"/>
    </location>
</feature>
<dbReference type="Pfam" id="PF03537">
    <property type="entry name" value="Glyco_hydro_114"/>
    <property type="match status" value="1"/>
</dbReference>
<dbReference type="Gene3D" id="3.20.20.70">
    <property type="entry name" value="Aldolase class I"/>
    <property type="match status" value="1"/>
</dbReference>
<keyword evidence="3" id="KW-1185">Reference proteome</keyword>